<accession>A0A8H3TQ19</accession>
<organism evidence="1 2">
    <name type="scientific">Naganishia liquefaciens</name>
    <dbReference type="NCBI Taxonomy" id="104408"/>
    <lineage>
        <taxon>Eukaryota</taxon>
        <taxon>Fungi</taxon>
        <taxon>Dikarya</taxon>
        <taxon>Basidiomycota</taxon>
        <taxon>Agaricomycotina</taxon>
        <taxon>Tremellomycetes</taxon>
        <taxon>Filobasidiales</taxon>
        <taxon>Filobasidiaceae</taxon>
        <taxon>Naganishia</taxon>
    </lineage>
</organism>
<keyword evidence="2" id="KW-1185">Reference proteome</keyword>
<evidence type="ECO:0000313" key="1">
    <source>
        <dbReference type="EMBL" id="GHJ85276.1"/>
    </source>
</evidence>
<name>A0A8H3TQ19_9TREE</name>
<dbReference type="Proteomes" id="UP000620104">
    <property type="component" value="Unassembled WGS sequence"/>
</dbReference>
<dbReference type="AlphaFoldDB" id="A0A8H3TQ19"/>
<sequence>MEEVSQWSHQSARTGRVRAPRLFREAVIAKSPIRTKFEKEARGYRMMVCMNKDKSHKIITASQLLESLRLDQPVPSAETSDIVVNFVSETLATMIRCAEASWQFRVCNDERDDKCKNRLKRKKALFLRTLANVLVQISNEGIGYELEESVWLPCRDSSPDTCWITRMKRMQDKAKQVFLNPQVTFPEVPTIDCLQPYS</sequence>
<comment type="caution">
    <text evidence="1">The sequence shown here is derived from an EMBL/GenBank/DDBJ whole genome shotgun (WGS) entry which is preliminary data.</text>
</comment>
<reference evidence="1" key="1">
    <citation type="submission" date="2020-07" db="EMBL/GenBank/DDBJ databases">
        <title>Draft Genome Sequence of a Deep-Sea Yeast, Naganishia (Cryptococcus) liquefaciens strain N6.</title>
        <authorList>
            <person name="Han Y.W."/>
            <person name="Kajitani R."/>
            <person name="Morimoto H."/>
            <person name="Parhat M."/>
            <person name="Tsubouchi H."/>
            <person name="Bakenova O."/>
            <person name="Ogata M."/>
            <person name="Argunhan B."/>
            <person name="Aoki R."/>
            <person name="Kajiwara S."/>
            <person name="Itoh T."/>
            <person name="Iwasaki H."/>
        </authorList>
    </citation>
    <scope>NUCLEOTIDE SEQUENCE</scope>
    <source>
        <strain evidence="1">N6</strain>
    </source>
</reference>
<protein>
    <submittedName>
        <fullName evidence="1">Uncharacterized protein</fullName>
    </submittedName>
</protein>
<proteinExistence type="predicted"/>
<gene>
    <name evidence="1" type="ORF">NliqN6_1678</name>
</gene>
<dbReference type="EMBL" id="BLZA01000011">
    <property type="protein sequence ID" value="GHJ85276.1"/>
    <property type="molecule type" value="Genomic_DNA"/>
</dbReference>
<evidence type="ECO:0000313" key="2">
    <source>
        <dbReference type="Proteomes" id="UP000620104"/>
    </source>
</evidence>